<dbReference type="Proteomes" id="UP000198304">
    <property type="component" value="Unassembled WGS sequence"/>
</dbReference>
<dbReference type="InterPro" id="IPR002933">
    <property type="entry name" value="Peptidase_M20"/>
</dbReference>
<dbReference type="EMBL" id="FZOJ01000013">
    <property type="protein sequence ID" value="SNS58033.1"/>
    <property type="molecule type" value="Genomic_DNA"/>
</dbReference>
<accession>A0A239FPA1</accession>
<proteinExistence type="predicted"/>
<sequence>MKKSDSSNLATRIEKIFMELLAIKSHTGTTGERDIEAYLYQELRKSDYFRANPEKLGMYPLKRDSLKRSIIWGLVKGKGKKTIVLLHHHDVVDTFDYGILKDHAYNPIKLANKLKHIEIADEVKKDLEAGEWVFARGAADMKAGAAIQIALVEEYAKQQGLEGNILIVSVPDEESLSTGMREGVKLLKDIKKKFDLEYVLLVNSEAHQRDEEDKGIFYEGSVGKLMPVIYVRGKKTHIGDIFHGFNPIVLLSQIVANTELNTAFSDVEGDEVSPPPSWSFCRDTKKCYDASIPEASGGYFSILTLTRTPKEILAQLQKVCDESFEEVIDKMNENYSKFLSKSRESVKKLPWSINVKTFSEIYEEAIQYSGDAFLKDFEDTTNELIVEIQKNKINIPESNFVLIEKVLEYVADRRPIVVIAISPPYYPHIANKDFKKLSKTVKEIGKRINDIAQKEWKETYNKKNYFMGISDMSYVALHHSDEVIPYIGPNMPLWEKMYDIPFEAMRDLSIPVINVGPWGKDLHKFTERVHMKDVLEKTPVLLDTAIKWALSETQLSEQ</sequence>
<dbReference type="OrthoDB" id="9815360at2"/>
<dbReference type="PANTHER" id="PTHR43808:SF27">
    <property type="entry name" value="PROTEIN ROCB"/>
    <property type="match status" value="1"/>
</dbReference>
<dbReference type="InterPro" id="IPR050072">
    <property type="entry name" value="Peptidase_M20A"/>
</dbReference>
<dbReference type="PANTHER" id="PTHR43808">
    <property type="entry name" value="ACETYLORNITHINE DEACETYLASE"/>
    <property type="match status" value="1"/>
</dbReference>
<name>A0A239FPA1_9FIRM</name>
<dbReference type="InterPro" id="IPR012166">
    <property type="entry name" value="Uncharacterised_RocB"/>
</dbReference>
<gene>
    <name evidence="1" type="ORF">SAMN05446037_101394</name>
</gene>
<dbReference type="AlphaFoldDB" id="A0A239FPA1"/>
<dbReference type="PIRSF" id="PIRSF010386">
    <property type="entry name" value="RocB"/>
    <property type="match status" value="1"/>
</dbReference>
<evidence type="ECO:0000313" key="2">
    <source>
        <dbReference type="Proteomes" id="UP000198304"/>
    </source>
</evidence>
<dbReference type="SUPFAM" id="SSF53187">
    <property type="entry name" value="Zn-dependent exopeptidases"/>
    <property type="match status" value="1"/>
</dbReference>
<dbReference type="Gene3D" id="3.40.630.10">
    <property type="entry name" value="Zn peptidases"/>
    <property type="match status" value="1"/>
</dbReference>
<evidence type="ECO:0000313" key="1">
    <source>
        <dbReference type="EMBL" id="SNS58033.1"/>
    </source>
</evidence>
<protein>
    <submittedName>
        <fullName evidence="1">Arginine utilization protein RocB</fullName>
    </submittedName>
</protein>
<dbReference type="RefSeq" id="WP_089283530.1">
    <property type="nucleotide sequence ID" value="NZ_FZOJ01000013.1"/>
</dbReference>
<organism evidence="1 2">
    <name type="scientific">Anaerovirgula multivorans</name>
    <dbReference type="NCBI Taxonomy" id="312168"/>
    <lineage>
        <taxon>Bacteria</taxon>
        <taxon>Bacillati</taxon>
        <taxon>Bacillota</taxon>
        <taxon>Clostridia</taxon>
        <taxon>Peptostreptococcales</taxon>
        <taxon>Natronincolaceae</taxon>
        <taxon>Anaerovirgula</taxon>
    </lineage>
</organism>
<dbReference type="GO" id="GO:0016787">
    <property type="term" value="F:hydrolase activity"/>
    <property type="evidence" value="ECO:0007669"/>
    <property type="project" value="InterPro"/>
</dbReference>
<keyword evidence="2" id="KW-1185">Reference proteome</keyword>
<reference evidence="2" key="1">
    <citation type="submission" date="2017-06" db="EMBL/GenBank/DDBJ databases">
        <authorList>
            <person name="Varghese N."/>
            <person name="Submissions S."/>
        </authorList>
    </citation>
    <scope>NUCLEOTIDE SEQUENCE [LARGE SCALE GENOMIC DNA]</scope>
    <source>
        <strain evidence="2">SCA</strain>
    </source>
</reference>
<dbReference type="Pfam" id="PF01546">
    <property type="entry name" value="Peptidase_M20"/>
    <property type="match status" value="1"/>
</dbReference>